<proteinExistence type="predicted"/>
<dbReference type="AlphaFoldDB" id="A0A8D8AWN6"/>
<reference evidence="1" key="1">
    <citation type="submission" date="2021-05" db="EMBL/GenBank/DDBJ databases">
        <authorList>
            <person name="Alioto T."/>
            <person name="Alioto T."/>
            <person name="Gomez Garrido J."/>
        </authorList>
    </citation>
    <scope>NUCLEOTIDE SEQUENCE</scope>
</reference>
<protein>
    <submittedName>
        <fullName evidence="1">(northern house mosquito) hypothetical protein</fullName>
    </submittedName>
</protein>
<dbReference type="EMBL" id="HBUE01044473">
    <property type="protein sequence ID" value="CAG6461978.1"/>
    <property type="molecule type" value="Transcribed_RNA"/>
</dbReference>
<name>A0A8D8AWN6_CULPI</name>
<dbReference type="EMBL" id="HBUE01044471">
    <property type="protein sequence ID" value="CAG6461977.1"/>
    <property type="molecule type" value="Transcribed_RNA"/>
</dbReference>
<sequence>MTKEELYRPPSSRSRIDTPTVLFRDAQPLACMGVEQGQIDEADLNAVVEPGGKIQIIFGTRVFRWRAWMEKENQEDSTPLIVISVAQAQIIILESLDCRAIKRG</sequence>
<evidence type="ECO:0000313" key="1">
    <source>
        <dbReference type="EMBL" id="CAG6461977.1"/>
    </source>
</evidence>
<organism evidence="1">
    <name type="scientific">Culex pipiens</name>
    <name type="common">House mosquito</name>
    <dbReference type="NCBI Taxonomy" id="7175"/>
    <lineage>
        <taxon>Eukaryota</taxon>
        <taxon>Metazoa</taxon>
        <taxon>Ecdysozoa</taxon>
        <taxon>Arthropoda</taxon>
        <taxon>Hexapoda</taxon>
        <taxon>Insecta</taxon>
        <taxon>Pterygota</taxon>
        <taxon>Neoptera</taxon>
        <taxon>Endopterygota</taxon>
        <taxon>Diptera</taxon>
        <taxon>Nematocera</taxon>
        <taxon>Culicoidea</taxon>
        <taxon>Culicidae</taxon>
        <taxon>Culicinae</taxon>
        <taxon>Culicini</taxon>
        <taxon>Culex</taxon>
        <taxon>Culex</taxon>
    </lineage>
</organism>
<accession>A0A8D8AWN6</accession>